<evidence type="ECO:0000313" key="1">
    <source>
        <dbReference type="EMBL" id="KKM86942.1"/>
    </source>
</evidence>
<feature type="non-terminal residue" evidence="1">
    <location>
        <position position="1"/>
    </location>
</feature>
<dbReference type="SUPFAM" id="SSF50494">
    <property type="entry name" value="Trypsin-like serine proteases"/>
    <property type="match status" value="1"/>
</dbReference>
<organism evidence="1">
    <name type="scientific">marine sediment metagenome</name>
    <dbReference type="NCBI Taxonomy" id="412755"/>
    <lineage>
        <taxon>unclassified sequences</taxon>
        <taxon>metagenomes</taxon>
        <taxon>ecological metagenomes</taxon>
    </lineage>
</organism>
<dbReference type="AlphaFoldDB" id="A0A0F9P0D4"/>
<dbReference type="InterPro" id="IPR009003">
    <property type="entry name" value="Peptidase_S1_PA"/>
</dbReference>
<dbReference type="EMBL" id="LAZR01007177">
    <property type="protein sequence ID" value="KKM86942.1"/>
    <property type="molecule type" value="Genomic_DNA"/>
</dbReference>
<dbReference type="Gene3D" id="2.40.10.10">
    <property type="entry name" value="Trypsin-like serine proteases"/>
    <property type="match status" value="2"/>
</dbReference>
<proteinExistence type="predicted"/>
<reference evidence="1" key="1">
    <citation type="journal article" date="2015" name="Nature">
        <title>Complex archaea that bridge the gap between prokaryotes and eukaryotes.</title>
        <authorList>
            <person name="Spang A."/>
            <person name="Saw J.H."/>
            <person name="Jorgensen S.L."/>
            <person name="Zaremba-Niedzwiedzka K."/>
            <person name="Martijn J."/>
            <person name="Lind A.E."/>
            <person name="van Eijk R."/>
            <person name="Schleper C."/>
            <person name="Guy L."/>
            <person name="Ettema T.J."/>
        </authorList>
    </citation>
    <scope>NUCLEOTIDE SEQUENCE</scope>
</reference>
<dbReference type="InterPro" id="IPR043504">
    <property type="entry name" value="Peptidase_S1_PA_chymotrypsin"/>
</dbReference>
<gene>
    <name evidence="1" type="ORF">LCGC14_1273890</name>
</gene>
<name>A0A0F9P0D4_9ZZZZ</name>
<dbReference type="Pfam" id="PF13365">
    <property type="entry name" value="Trypsin_2"/>
    <property type="match status" value="1"/>
</dbReference>
<sequence length="282" mass="30496">ECPIDKMRIENTETHVAVTIEAKDIKTGSVRIGHSKQPHRMALKSGKVLDWEEAFPVGTCFAVSRDGLLLTNRHVAEARKLLTPAQKSATFRGGTLRFQDVKIMACFGRGATEHHECQIAHESQTYDLAVLKVDRTFDEPIELAKGGIARGEGVELVGYPGIVTAALGSQEAGRIGDDIIKRLHVTGDIKYIDQIARSAYEPTLVKGTISALRSIEGMATIQASVTSSGGNSGGPLLNESRQAVGILTWGPSVTKHSSGSQYSFALDLRQMAAELEPYLRGR</sequence>
<accession>A0A0F9P0D4</accession>
<dbReference type="PANTHER" id="PTHR43019">
    <property type="entry name" value="SERINE ENDOPROTEASE DEGS"/>
    <property type="match status" value="1"/>
</dbReference>
<comment type="caution">
    <text evidence="1">The sequence shown here is derived from an EMBL/GenBank/DDBJ whole genome shotgun (WGS) entry which is preliminary data.</text>
</comment>
<protein>
    <recommendedName>
        <fullName evidence="2">Peptidase S1 domain-containing protein</fullName>
    </recommendedName>
</protein>
<dbReference type="PANTHER" id="PTHR43019:SF23">
    <property type="entry name" value="PROTEASE DO-LIKE 5, CHLOROPLASTIC"/>
    <property type="match status" value="1"/>
</dbReference>
<evidence type="ECO:0008006" key="2">
    <source>
        <dbReference type="Google" id="ProtNLM"/>
    </source>
</evidence>